<accession>A0ABS7QS95</accession>
<proteinExistence type="predicted"/>
<gene>
    <name evidence="3" type="ORF">K7472_14515</name>
</gene>
<protein>
    <submittedName>
        <fullName evidence="3">Type VII secretion system-associated protein</fullName>
    </submittedName>
</protein>
<evidence type="ECO:0000259" key="2">
    <source>
        <dbReference type="Pfam" id="PF07179"/>
    </source>
</evidence>
<feature type="region of interest" description="Disordered" evidence="1">
    <location>
        <begin position="222"/>
        <end position="269"/>
    </location>
</feature>
<dbReference type="EMBL" id="JAINVZ010000008">
    <property type="protein sequence ID" value="MBY8886062.1"/>
    <property type="molecule type" value="Genomic_DNA"/>
</dbReference>
<dbReference type="InterPro" id="IPR009839">
    <property type="entry name" value="SseB_N"/>
</dbReference>
<name>A0ABS7QS95_9ACTN</name>
<dbReference type="InterPro" id="IPR047659">
    <property type="entry name" value="T7SS_assoc"/>
</dbReference>
<evidence type="ECO:0000256" key="1">
    <source>
        <dbReference type="SAM" id="MobiDB-lite"/>
    </source>
</evidence>
<dbReference type="RefSeq" id="WP_222977916.1">
    <property type="nucleotide sequence ID" value="NZ_JAINVZ010000008.1"/>
</dbReference>
<organism evidence="3 4">
    <name type="scientific">Streptantibioticus parmotrematis</name>
    <dbReference type="NCBI Taxonomy" id="2873249"/>
    <lineage>
        <taxon>Bacteria</taxon>
        <taxon>Bacillati</taxon>
        <taxon>Actinomycetota</taxon>
        <taxon>Actinomycetes</taxon>
        <taxon>Kitasatosporales</taxon>
        <taxon>Streptomycetaceae</taxon>
        <taxon>Streptantibioticus</taxon>
    </lineage>
</organism>
<evidence type="ECO:0000313" key="3">
    <source>
        <dbReference type="EMBL" id="MBY8886062.1"/>
    </source>
</evidence>
<feature type="region of interest" description="Disordered" evidence="1">
    <location>
        <begin position="1"/>
        <end position="56"/>
    </location>
</feature>
<reference evidence="3 4" key="1">
    <citation type="submission" date="2021-08" db="EMBL/GenBank/DDBJ databases">
        <title>Streptomyces sp. PTM05 isolated from lichen.</title>
        <authorList>
            <person name="Somphong A."/>
            <person name="Phongsopitanun W."/>
            <person name="Tanasupawat S."/>
        </authorList>
    </citation>
    <scope>NUCLEOTIDE SEQUENCE [LARGE SCALE GENOMIC DNA]</scope>
    <source>
        <strain evidence="3 4">Ptm05</strain>
    </source>
</reference>
<comment type="caution">
    <text evidence="3">The sequence shown here is derived from an EMBL/GenBank/DDBJ whole genome shotgun (WGS) entry which is preliminary data.</text>
</comment>
<dbReference type="Pfam" id="PF07179">
    <property type="entry name" value="SseB"/>
    <property type="match status" value="1"/>
</dbReference>
<sequence>MSGTPDGGRPEREPVAQPGPRAGETAEAEEPRPPVGPGSQDLAESPPVPDHIREAARRAPDHWFGMVDPTWSGEGAPPDWAVVGQWRSDSAGEIVEWRDNEEYQPSPKALEWDDPTDPVDAAVQLAATGYGPAEAVTRALADAEVAVFLAPGGGLLSAVAPDDSTPVVPVFTSPAHLHAAGRLSFVTMKAVDLLDRLPEGHLVYLNPSGSVSMAVDSTPLREALTTGGEPDGGSAWSGDLDEILPLQPAEEGGDATGGAMAHPLDGEHP</sequence>
<feature type="domain" description="SseB protein N-terminal" evidence="2">
    <location>
        <begin position="120"/>
        <end position="220"/>
    </location>
</feature>
<evidence type="ECO:0000313" key="4">
    <source>
        <dbReference type="Proteomes" id="UP001198565"/>
    </source>
</evidence>
<keyword evidence="4" id="KW-1185">Reference proteome</keyword>
<dbReference type="Proteomes" id="UP001198565">
    <property type="component" value="Unassembled WGS sequence"/>
</dbReference>
<dbReference type="NCBIfam" id="NF033532">
    <property type="entry name" value="lone7para_assoc"/>
    <property type="match status" value="1"/>
</dbReference>